<proteinExistence type="predicted"/>
<dbReference type="OrthoDB" id="25391at2759"/>
<organism evidence="1 2">
    <name type="scientific">Pseudoloma neurophilia</name>
    <dbReference type="NCBI Taxonomy" id="146866"/>
    <lineage>
        <taxon>Eukaryota</taxon>
        <taxon>Fungi</taxon>
        <taxon>Fungi incertae sedis</taxon>
        <taxon>Microsporidia</taxon>
        <taxon>Pseudoloma</taxon>
    </lineage>
</organism>
<name>A0A0R0LSU7_9MICR</name>
<sequence>TIYKCFIDIEGNKIIDNKNRKITIFDPFYWKKIEKTVIFDKEFVDSIKGKI</sequence>
<dbReference type="Proteomes" id="UP000051530">
    <property type="component" value="Unassembled WGS sequence"/>
</dbReference>
<dbReference type="EMBL" id="LGUB01000959">
    <property type="protein sequence ID" value="KRH92394.1"/>
    <property type="molecule type" value="Genomic_DNA"/>
</dbReference>
<evidence type="ECO:0000313" key="2">
    <source>
        <dbReference type="Proteomes" id="UP000051530"/>
    </source>
</evidence>
<reference evidence="1 2" key="1">
    <citation type="submission" date="2015-07" db="EMBL/GenBank/DDBJ databases">
        <title>The genome of Pseudoloma neurophilia, a relevant intracellular parasite of the zebrafish.</title>
        <authorList>
            <person name="Ndikumana S."/>
            <person name="Pelin A."/>
            <person name="Sanders J."/>
            <person name="Corradi N."/>
        </authorList>
    </citation>
    <scope>NUCLEOTIDE SEQUENCE [LARGE SCALE GENOMIC DNA]</scope>
    <source>
        <strain evidence="1 2">MK1</strain>
    </source>
</reference>
<accession>A0A0R0LSU7</accession>
<evidence type="ECO:0000313" key="1">
    <source>
        <dbReference type="EMBL" id="KRH92394.1"/>
    </source>
</evidence>
<comment type="caution">
    <text evidence="1">The sequence shown here is derived from an EMBL/GenBank/DDBJ whole genome shotgun (WGS) entry which is preliminary data.</text>
</comment>
<feature type="non-terminal residue" evidence="1">
    <location>
        <position position="1"/>
    </location>
</feature>
<keyword evidence="2" id="KW-1185">Reference proteome</keyword>
<dbReference type="AlphaFoldDB" id="A0A0R0LSU7"/>
<gene>
    <name evidence="1" type="ORF">M153_65170001203</name>
</gene>
<dbReference type="VEuPathDB" id="MicrosporidiaDB:M153_65170001203"/>
<protein>
    <submittedName>
        <fullName evidence="1">Putative transcriptional regulator</fullName>
    </submittedName>
</protein>